<dbReference type="STRING" id="205917.A0A4Y9YU69"/>
<accession>A0A4Y9YU69</accession>
<dbReference type="GO" id="GO:0006506">
    <property type="term" value="P:GPI anchor biosynthetic process"/>
    <property type="evidence" value="ECO:0007669"/>
    <property type="project" value="InterPro"/>
</dbReference>
<feature type="transmembrane region" description="Helical" evidence="6">
    <location>
        <begin position="12"/>
        <end position="30"/>
    </location>
</feature>
<keyword evidence="9" id="KW-1185">Reference proteome</keyword>
<dbReference type="EMBL" id="SEOQ01000314">
    <property type="protein sequence ID" value="TFY65722.1"/>
    <property type="molecule type" value="Genomic_DNA"/>
</dbReference>
<evidence type="ECO:0000256" key="2">
    <source>
        <dbReference type="ARBA" id="ARBA00022692"/>
    </source>
</evidence>
<dbReference type="PANTHER" id="PTHR13315">
    <property type="entry name" value="METALLO PHOSPHOESTERASE RELATED"/>
    <property type="match status" value="1"/>
</dbReference>
<dbReference type="Proteomes" id="UP000298327">
    <property type="component" value="Unassembled WGS sequence"/>
</dbReference>
<protein>
    <recommendedName>
        <fullName evidence="7">Calcineurin-like phosphoesterase domain-containing protein</fullName>
    </recommendedName>
</protein>
<comment type="caution">
    <text evidence="8">The sequence shown here is derived from an EMBL/GenBank/DDBJ whole genome shotgun (WGS) entry which is preliminary data.</text>
</comment>
<keyword evidence="3 6" id="KW-1133">Transmembrane helix</keyword>
<reference evidence="8 9" key="1">
    <citation type="submission" date="2019-02" db="EMBL/GenBank/DDBJ databases">
        <title>Genome sequencing of the rare red list fungi Dentipellis fragilis.</title>
        <authorList>
            <person name="Buettner E."/>
            <person name="Kellner H."/>
        </authorList>
    </citation>
    <scope>NUCLEOTIDE SEQUENCE [LARGE SCALE GENOMIC DNA]</scope>
    <source>
        <strain evidence="8 9">DSM 105465</strain>
    </source>
</reference>
<feature type="compositionally biased region" description="Low complexity" evidence="5">
    <location>
        <begin position="516"/>
        <end position="531"/>
    </location>
</feature>
<dbReference type="GO" id="GO:0016020">
    <property type="term" value="C:membrane"/>
    <property type="evidence" value="ECO:0007669"/>
    <property type="project" value="UniProtKB-SubCell"/>
</dbReference>
<evidence type="ECO:0000256" key="4">
    <source>
        <dbReference type="ARBA" id="ARBA00023136"/>
    </source>
</evidence>
<evidence type="ECO:0000256" key="1">
    <source>
        <dbReference type="ARBA" id="ARBA00004141"/>
    </source>
</evidence>
<comment type="subcellular location">
    <subcellularLocation>
        <location evidence="1">Membrane</location>
        <topology evidence="1">Multi-pass membrane protein</topology>
    </subcellularLocation>
</comment>
<dbReference type="InterPro" id="IPR004843">
    <property type="entry name" value="Calcineurin-like_PHP"/>
</dbReference>
<evidence type="ECO:0000259" key="7">
    <source>
        <dbReference type="Pfam" id="PF00149"/>
    </source>
</evidence>
<evidence type="ECO:0000313" key="9">
    <source>
        <dbReference type="Proteomes" id="UP000298327"/>
    </source>
</evidence>
<dbReference type="GO" id="GO:0016787">
    <property type="term" value="F:hydrolase activity"/>
    <property type="evidence" value="ECO:0007669"/>
    <property type="project" value="InterPro"/>
</dbReference>
<gene>
    <name evidence="8" type="ORF">EVG20_g5364</name>
</gene>
<organism evidence="8 9">
    <name type="scientific">Dentipellis fragilis</name>
    <dbReference type="NCBI Taxonomy" id="205917"/>
    <lineage>
        <taxon>Eukaryota</taxon>
        <taxon>Fungi</taxon>
        <taxon>Dikarya</taxon>
        <taxon>Basidiomycota</taxon>
        <taxon>Agaricomycotina</taxon>
        <taxon>Agaricomycetes</taxon>
        <taxon>Russulales</taxon>
        <taxon>Hericiaceae</taxon>
        <taxon>Dentipellis</taxon>
    </lineage>
</organism>
<dbReference type="AlphaFoldDB" id="A0A4Y9YU69"/>
<sequence length="531" mass="58278">MFSPRPRRLTFLRAAWVLIVLWGEVGIFFYSTADCRWPVPDTTRPGANLTSTSEDRSPIGRKAPLSPTPTRILLVSDPQILNEDSYPGRNALLMALSLFKVDCNMRKSWRVAKTFRPDAVIFLGDMMDNGRAVSSPKAYHAYLERFWSIFAAPPSLPTYYIPGNHDVGIGDAPEGTRLARLRYVTSFGPLNQHVLNGLFDSVCAHMGRLMLIDAPKLVEQEQERAKTGVSYAQQLPKEIVEAKFVASITSGGNNPRTPSILFSHIPLWRPDNSFCGPLSERGTILSGRGYEYQNMLSQATSAMLLENFRPSLIFSGDDHDYCDYTHALPYDDDQPMSPTDVREISIKSFSMAMGIRRPGFHLLTLFNPDASTANPIEKATFADAACFLPDQVRIYIGFYLPLLVITILIVLHYSATSGTSSSSGGANKGKGGVYGTSKRERPAAIVIEDGNVNGNGNGDGYIPMSVRNDSDLDLALNTAEDGTADDVELVIPDGLPAPRHQPRATGVSPSSRRRPPGSGSRMRMSRGGARR</sequence>
<feature type="transmembrane region" description="Helical" evidence="6">
    <location>
        <begin position="394"/>
        <end position="413"/>
    </location>
</feature>
<keyword evidence="4 6" id="KW-0472">Membrane</keyword>
<feature type="region of interest" description="Disordered" evidence="5">
    <location>
        <begin position="417"/>
        <end position="436"/>
    </location>
</feature>
<dbReference type="GO" id="GO:0005783">
    <property type="term" value="C:endoplasmic reticulum"/>
    <property type="evidence" value="ECO:0007669"/>
    <property type="project" value="TreeGrafter"/>
</dbReference>
<name>A0A4Y9YU69_9AGAM</name>
<keyword evidence="2 6" id="KW-0812">Transmembrane</keyword>
<evidence type="ECO:0000256" key="6">
    <source>
        <dbReference type="SAM" id="Phobius"/>
    </source>
</evidence>
<feature type="domain" description="Calcineurin-like phosphoesterase" evidence="7">
    <location>
        <begin position="71"/>
        <end position="321"/>
    </location>
</feature>
<dbReference type="Pfam" id="PF00149">
    <property type="entry name" value="Metallophos"/>
    <property type="match status" value="1"/>
</dbReference>
<evidence type="ECO:0000313" key="8">
    <source>
        <dbReference type="EMBL" id="TFY65722.1"/>
    </source>
</evidence>
<evidence type="ECO:0000256" key="5">
    <source>
        <dbReference type="SAM" id="MobiDB-lite"/>
    </source>
</evidence>
<feature type="region of interest" description="Disordered" evidence="5">
    <location>
        <begin position="490"/>
        <end position="531"/>
    </location>
</feature>
<dbReference type="InterPro" id="IPR033308">
    <property type="entry name" value="PGAP5/Cdc1/Ted1"/>
</dbReference>
<dbReference type="Gene3D" id="3.60.21.10">
    <property type="match status" value="1"/>
</dbReference>
<dbReference type="PANTHER" id="PTHR13315:SF4">
    <property type="entry name" value="METALLOPHOSPHOESTERASE, ISOFORM E"/>
    <property type="match status" value="1"/>
</dbReference>
<dbReference type="InterPro" id="IPR029052">
    <property type="entry name" value="Metallo-depent_PP-like"/>
</dbReference>
<dbReference type="OrthoDB" id="5977743at2759"/>
<proteinExistence type="predicted"/>
<evidence type="ECO:0000256" key="3">
    <source>
        <dbReference type="ARBA" id="ARBA00022989"/>
    </source>
</evidence>
<dbReference type="SUPFAM" id="SSF56300">
    <property type="entry name" value="Metallo-dependent phosphatases"/>
    <property type="match status" value="1"/>
</dbReference>